<feature type="compositionally biased region" description="Low complexity" evidence="1">
    <location>
        <begin position="228"/>
        <end position="245"/>
    </location>
</feature>
<dbReference type="AlphaFoldDB" id="A0A8T2A0K5"/>
<accession>A0A8T2A0K5</accession>
<proteinExistence type="predicted"/>
<organism evidence="3 4">
    <name type="scientific">Arabidopsis suecica</name>
    <name type="common">Swedish thale-cress</name>
    <name type="synonym">Cardaminopsis suecica</name>
    <dbReference type="NCBI Taxonomy" id="45249"/>
    <lineage>
        <taxon>Eukaryota</taxon>
        <taxon>Viridiplantae</taxon>
        <taxon>Streptophyta</taxon>
        <taxon>Embryophyta</taxon>
        <taxon>Tracheophyta</taxon>
        <taxon>Spermatophyta</taxon>
        <taxon>Magnoliopsida</taxon>
        <taxon>eudicotyledons</taxon>
        <taxon>Gunneridae</taxon>
        <taxon>Pentapetalae</taxon>
        <taxon>rosids</taxon>
        <taxon>malvids</taxon>
        <taxon>Brassicales</taxon>
        <taxon>Brassicaceae</taxon>
        <taxon>Camelineae</taxon>
        <taxon>Arabidopsis</taxon>
    </lineage>
</organism>
<sequence>MSYASSRDPNPITGTVAYYGNLVEVIELNYYEVFKVVLFKCKWADTRTERGYKMDAYDHHMVNFSRLLHTGDNAEDEPYILASQAKMVYYVADPCKEEWNYAVHIQPRDVYDMGDQNDSEQFDGESIPGISMLCALYEDFQDDAAAALSDPYFGITFFIRQELDLQLCATVYYVLTIQDFLSEKLSKVRDEGVVPTKAKIDQIGSDKFDSLVPPVTNGKTPEEEASAETEASVEAQEEVAAATEV</sequence>
<name>A0A8T2A0K5_ARASU</name>
<feature type="region of interest" description="Disordered" evidence="1">
    <location>
        <begin position="211"/>
        <end position="245"/>
    </location>
</feature>
<comment type="caution">
    <text evidence="3">The sequence shown here is derived from an EMBL/GenBank/DDBJ whole genome shotgun (WGS) entry which is preliminary data.</text>
</comment>
<dbReference type="OrthoDB" id="1108161at2759"/>
<evidence type="ECO:0000313" key="4">
    <source>
        <dbReference type="Proteomes" id="UP000694251"/>
    </source>
</evidence>
<dbReference type="PANTHER" id="PTHR48258:SF12">
    <property type="entry name" value="TRANSPOSON PROTEIN, CACTA, EN_SPM SUB-CLASS"/>
    <property type="match status" value="1"/>
</dbReference>
<reference evidence="3 4" key="1">
    <citation type="submission" date="2020-12" db="EMBL/GenBank/DDBJ databases">
        <title>Concerted genomic and epigenomic changes stabilize Arabidopsis allopolyploids.</title>
        <authorList>
            <person name="Chen Z."/>
        </authorList>
    </citation>
    <scope>NUCLEOTIDE SEQUENCE [LARGE SCALE GENOMIC DNA]</scope>
    <source>
        <strain evidence="3">As9502</strain>
        <tissue evidence="3">Leaf</tissue>
    </source>
</reference>
<evidence type="ECO:0000256" key="1">
    <source>
        <dbReference type="SAM" id="MobiDB-lite"/>
    </source>
</evidence>
<gene>
    <name evidence="3" type="ORF">ISN44_As10g024300</name>
</gene>
<dbReference type="PANTHER" id="PTHR48258">
    <property type="entry name" value="DUF4218 DOMAIN-CONTAINING PROTEIN-RELATED"/>
    <property type="match status" value="1"/>
</dbReference>
<keyword evidence="4" id="KW-1185">Reference proteome</keyword>
<dbReference type="Pfam" id="PF13952">
    <property type="entry name" value="DUF4216"/>
    <property type="match status" value="1"/>
</dbReference>
<dbReference type="Proteomes" id="UP000694251">
    <property type="component" value="Chromosome 10"/>
</dbReference>
<dbReference type="InterPro" id="IPR025312">
    <property type="entry name" value="DUF4216"/>
</dbReference>
<protein>
    <recommendedName>
        <fullName evidence="2">DUF4216 domain-containing protein</fullName>
    </recommendedName>
</protein>
<evidence type="ECO:0000259" key="2">
    <source>
        <dbReference type="Pfam" id="PF13952"/>
    </source>
</evidence>
<evidence type="ECO:0000313" key="3">
    <source>
        <dbReference type="EMBL" id="KAG7565800.1"/>
    </source>
</evidence>
<dbReference type="EMBL" id="JAEFBJ010000010">
    <property type="protein sequence ID" value="KAG7565800.1"/>
    <property type="molecule type" value="Genomic_DNA"/>
</dbReference>
<feature type="domain" description="DUF4216" evidence="2">
    <location>
        <begin position="26"/>
        <end position="100"/>
    </location>
</feature>